<dbReference type="STRING" id="1236976.JCM16418_2769"/>
<sequence length="99" mass="10981">MSWSSKEHETKLALVSSIAQSQQALARILSSIADISAYSELSARNLQENIRLLSQYQGIMCEMLTGISLHRRIDGIPTSPWLNASHTAVLMPNRGVQEE</sequence>
<gene>
    <name evidence="1" type="ORF">JCM16418_2769</name>
</gene>
<organism evidence="1 2">
    <name type="scientific">Paenibacillus pini JCM 16418</name>
    <dbReference type="NCBI Taxonomy" id="1236976"/>
    <lineage>
        <taxon>Bacteria</taxon>
        <taxon>Bacillati</taxon>
        <taxon>Bacillota</taxon>
        <taxon>Bacilli</taxon>
        <taxon>Bacillales</taxon>
        <taxon>Paenibacillaceae</taxon>
        <taxon>Paenibacillus</taxon>
    </lineage>
</organism>
<reference evidence="1 2" key="1">
    <citation type="journal article" date="2014" name="Genome Announc.">
        <title>Draft Genome Sequence of Paenibacillus pini JCM 16418T, Isolated from the Rhizosphere of Pine Tree.</title>
        <authorList>
            <person name="Yuki M."/>
            <person name="Oshima K."/>
            <person name="Suda W."/>
            <person name="Oshida Y."/>
            <person name="Kitamura K."/>
            <person name="Iida Y."/>
            <person name="Hattori M."/>
            <person name="Ohkuma M."/>
        </authorList>
    </citation>
    <scope>NUCLEOTIDE SEQUENCE [LARGE SCALE GENOMIC DNA]</scope>
    <source>
        <strain evidence="1 2">JCM 16418</strain>
    </source>
</reference>
<name>W7YVQ1_9BACL</name>
<dbReference type="OrthoDB" id="2660806at2"/>
<protein>
    <submittedName>
        <fullName evidence="1">Uncharacterized protein</fullName>
    </submittedName>
</protein>
<dbReference type="RefSeq" id="WP_036649256.1">
    <property type="nucleotide sequence ID" value="NZ_BAVZ01000007.1"/>
</dbReference>
<dbReference type="EMBL" id="BAVZ01000007">
    <property type="protein sequence ID" value="GAF08681.1"/>
    <property type="molecule type" value="Genomic_DNA"/>
</dbReference>
<proteinExistence type="predicted"/>
<dbReference type="eggNOG" id="ENOG502ZM95">
    <property type="taxonomic scope" value="Bacteria"/>
</dbReference>
<dbReference type="AlphaFoldDB" id="W7YVQ1"/>
<comment type="caution">
    <text evidence="1">The sequence shown here is derived from an EMBL/GenBank/DDBJ whole genome shotgun (WGS) entry which is preliminary data.</text>
</comment>
<evidence type="ECO:0000313" key="2">
    <source>
        <dbReference type="Proteomes" id="UP000019364"/>
    </source>
</evidence>
<keyword evidence="2" id="KW-1185">Reference proteome</keyword>
<dbReference type="Proteomes" id="UP000019364">
    <property type="component" value="Unassembled WGS sequence"/>
</dbReference>
<evidence type="ECO:0000313" key="1">
    <source>
        <dbReference type="EMBL" id="GAF08681.1"/>
    </source>
</evidence>
<accession>W7YVQ1</accession>